<gene>
    <name evidence="2" type="ORF">CEXT_217991</name>
</gene>
<dbReference type="Proteomes" id="UP001054945">
    <property type="component" value="Unassembled WGS sequence"/>
</dbReference>
<evidence type="ECO:0000256" key="1">
    <source>
        <dbReference type="SAM" id="MobiDB-lite"/>
    </source>
</evidence>
<name>A0AAV4XUP2_CAEEX</name>
<dbReference type="AlphaFoldDB" id="A0AAV4XUP2"/>
<comment type="caution">
    <text evidence="2">The sequence shown here is derived from an EMBL/GenBank/DDBJ whole genome shotgun (WGS) entry which is preliminary data.</text>
</comment>
<organism evidence="2 3">
    <name type="scientific">Caerostris extrusa</name>
    <name type="common">Bark spider</name>
    <name type="synonym">Caerostris bankana</name>
    <dbReference type="NCBI Taxonomy" id="172846"/>
    <lineage>
        <taxon>Eukaryota</taxon>
        <taxon>Metazoa</taxon>
        <taxon>Ecdysozoa</taxon>
        <taxon>Arthropoda</taxon>
        <taxon>Chelicerata</taxon>
        <taxon>Arachnida</taxon>
        <taxon>Araneae</taxon>
        <taxon>Araneomorphae</taxon>
        <taxon>Entelegynae</taxon>
        <taxon>Araneoidea</taxon>
        <taxon>Araneidae</taxon>
        <taxon>Caerostris</taxon>
    </lineage>
</organism>
<feature type="region of interest" description="Disordered" evidence="1">
    <location>
        <begin position="20"/>
        <end position="72"/>
    </location>
</feature>
<dbReference type="EMBL" id="BPLR01018250">
    <property type="protein sequence ID" value="GIY98048.1"/>
    <property type="molecule type" value="Genomic_DNA"/>
</dbReference>
<feature type="compositionally biased region" description="Basic and acidic residues" evidence="1">
    <location>
        <begin position="32"/>
        <end position="48"/>
    </location>
</feature>
<accession>A0AAV4XUP2</accession>
<evidence type="ECO:0000313" key="2">
    <source>
        <dbReference type="EMBL" id="GIY98048.1"/>
    </source>
</evidence>
<sequence>MRLERRCLSRSIVTIWCMSINQSDTEDEENDTRENRWPETVDMHRPSEVAEEQTASDSEGKKRAKASSQTST</sequence>
<keyword evidence="3" id="KW-1185">Reference proteome</keyword>
<evidence type="ECO:0000313" key="3">
    <source>
        <dbReference type="Proteomes" id="UP001054945"/>
    </source>
</evidence>
<proteinExistence type="predicted"/>
<protein>
    <submittedName>
        <fullName evidence="2">Uncharacterized protein</fullName>
    </submittedName>
</protein>
<reference evidence="2 3" key="1">
    <citation type="submission" date="2021-06" db="EMBL/GenBank/DDBJ databases">
        <title>Caerostris extrusa draft genome.</title>
        <authorList>
            <person name="Kono N."/>
            <person name="Arakawa K."/>
        </authorList>
    </citation>
    <scope>NUCLEOTIDE SEQUENCE [LARGE SCALE GENOMIC DNA]</scope>
</reference>